<feature type="domain" description="Serpin" evidence="6">
    <location>
        <begin position="34"/>
        <end position="390"/>
    </location>
</feature>
<dbReference type="InterPro" id="IPR023795">
    <property type="entry name" value="Serpin_CS"/>
</dbReference>
<dbReference type="AlphaFoldDB" id="U5EJM7"/>
<dbReference type="InterPro" id="IPR042185">
    <property type="entry name" value="Serpin_sf_2"/>
</dbReference>
<dbReference type="PROSITE" id="PS00284">
    <property type="entry name" value="SERPIN"/>
    <property type="match status" value="1"/>
</dbReference>
<comment type="similarity">
    <text evidence="1 4">Belongs to the serpin family.</text>
</comment>
<evidence type="ECO:0000256" key="4">
    <source>
        <dbReference type="RuleBase" id="RU000411"/>
    </source>
</evidence>
<evidence type="ECO:0000256" key="2">
    <source>
        <dbReference type="ARBA" id="ARBA00022690"/>
    </source>
</evidence>
<accession>U5EJM7</accession>
<evidence type="ECO:0000259" key="6">
    <source>
        <dbReference type="SMART" id="SM00093"/>
    </source>
</evidence>
<dbReference type="InterPro" id="IPR023796">
    <property type="entry name" value="Serpin_dom"/>
</dbReference>
<feature type="chain" id="PRO_5004659379" evidence="5">
    <location>
        <begin position="23"/>
        <end position="391"/>
    </location>
</feature>
<dbReference type="InterPro" id="IPR036186">
    <property type="entry name" value="Serpin_sf"/>
</dbReference>
<evidence type="ECO:0000256" key="1">
    <source>
        <dbReference type="ARBA" id="ARBA00009500"/>
    </source>
</evidence>
<dbReference type="Gene3D" id="2.30.39.10">
    <property type="entry name" value="Alpha-1-antitrypsin, domain 1"/>
    <property type="match status" value="1"/>
</dbReference>
<dbReference type="PANTHER" id="PTHR11461">
    <property type="entry name" value="SERINE PROTEASE INHIBITOR, SERPIN"/>
    <property type="match status" value="1"/>
</dbReference>
<dbReference type="SUPFAM" id="SSF56574">
    <property type="entry name" value="Serpins"/>
    <property type="match status" value="1"/>
</dbReference>
<keyword evidence="3" id="KW-0722">Serine protease inhibitor</keyword>
<dbReference type="GO" id="GO:0004867">
    <property type="term" value="F:serine-type endopeptidase inhibitor activity"/>
    <property type="evidence" value="ECO:0007669"/>
    <property type="project" value="UniProtKB-KW"/>
</dbReference>
<name>U5EJM7_9DIPT</name>
<sequence>MSKQFLLFLMLIFSTTCNQASSSSTSKALNEFSVDLFREIFNSNENIIISPYSIRLALTMLYGSATGKTKIAMKNALKFDENIFKFASQFSREMKMFNEIRSNENIKIANKIFTNSALRLNEKFAKRLENVFDTKIRAINTRDKKLIAEETNRWAANVTDNMIDKIMSPEDVPNDLEALLLSAIALQANWLNKFSVIATKTANFYGSENSIGNVQMMSQTNYFPYGKSDELDAEFIELPYERDSDLAMWILLPSVDSNLKKLLSKFNLNALKNVRSNARNTRINLQIPKFEFKYEITANNALENLGLKSIFDEGEFQIYTNRASSINSIKQNAYVKVDEQGTRAAAITSIIVTTRMVLPAIPVVANRPFMFMILKASTQELLFIGSYVNSS</sequence>
<feature type="signal peptide" evidence="5">
    <location>
        <begin position="1"/>
        <end position="22"/>
    </location>
</feature>
<protein>
    <submittedName>
        <fullName evidence="7">Putative salivary serpin</fullName>
    </submittedName>
</protein>
<dbReference type="PANTHER" id="PTHR11461:SF211">
    <property type="entry name" value="GH10112P-RELATED"/>
    <property type="match status" value="1"/>
</dbReference>
<evidence type="ECO:0000313" key="7">
    <source>
        <dbReference type="EMBL" id="JAB57690.1"/>
    </source>
</evidence>
<dbReference type="EMBL" id="GANO01002181">
    <property type="protein sequence ID" value="JAB57690.1"/>
    <property type="molecule type" value="mRNA"/>
</dbReference>
<evidence type="ECO:0000256" key="5">
    <source>
        <dbReference type="SAM" id="SignalP"/>
    </source>
</evidence>
<dbReference type="CDD" id="cd00172">
    <property type="entry name" value="serpin"/>
    <property type="match status" value="1"/>
</dbReference>
<keyword evidence="5" id="KW-0732">Signal</keyword>
<evidence type="ECO:0000256" key="3">
    <source>
        <dbReference type="ARBA" id="ARBA00022900"/>
    </source>
</evidence>
<reference evidence="7" key="1">
    <citation type="journal article" date="2014" name="Insect Biochem. Mol. Biol.">
        <title>An insight into the sialome of the frog biting fly, Corethrella appendiculata.</title>
        <authorList>
            <person name="Ribeiro J.M.C."/>
            <person name="Chagas A.C."/>
            <person name="Pham V.M."/>
            <person name="Lounibos L.P."/>
            <person name="Calvo E."/>
        </authorList>
    </citation>
    <scope>NUCLEOTIDE SEQUENCE</scope>
    <source>
        <tissue evidence="7">Salivary glands</tissue>
    </source>
</reference>
<dbReference type="Gene3D" id="3.30.497.10">
    <property type="entry name" value="Antithrombin, subunit I, domain 2"/>
    <property type="match status" value="1"/>
</dbReference>
<organism evidence="7">
    <name type="scientific">Corethrella appendiculata</name>
    <dbReference type="NCBI Taxonomy" id="1370023"/>
    <lineage>
        <taxon>Eukaryota</taxon>
        <taxon>Metazoa</taxon>
        <taxon>Ecdysozoa</taxon>
        <taxon>Arthropoda</taxon>
        <taxon>Hexapoda</taxon>
        <taxon>Insecta</taxon>
        <taxon>Pterygota</taxon>
        <taxon>Neoptera</taxon>
        <taxon>Endopterygota</taxon>
        <taxon>Diptera</taxon>
        <taxon>Nematocera</taxon>
        <taxon>Culicoidea</taxon>
        <taxon>Chaoboridae</taxon>
        <taxon>Corethrella</taxon>
    </lineage>
</organism>
<dbReference type="InterPro" id="IPR042178">
    <property type="entry name" value="Serpin_sf_1"/>
</dbReference>
<dbReference type="InterPro" id="IPR000215">
    <property type="entry name" value="Serpin_fam"/>
</dbReference>
<dbReference type="Pfam" id="PF00079">
    <property type="entry name" value="Serpin"/>
    <property type="match status" value="1"/>
</dbReference>
<keyword evidence="2" id="KW-0646">Protease inhibitor</keyword>
<proteinExistence type="evidence at transcript level"/>
<dbReference type="GO" id="GO:0005615">
    <property type="term" value="C:extracellular space"/>
    <property type="evidence" value="ECO:0007669"/>
    <property type="project" value="InterPro"/>
</dbReference>
<dbReference type="SMART" id="SM00093">
    <property type="entry name" value="SERPIN"/>
    <property type="match status" value="1"/>
</dbReference>